<dbReference type="Proteomes" id="UP000267524">
    <property type="component" value="Unassembled WGS sequence"/>
</dbReference>
<comment type="caution">
    <text evidence="2">The sequence shown here is derived from an EMBL/GenBank/DDBJ whole genome shotgun (WGS) entry which is preliminary data.</text>
</comment>
<evidence type="ECO:0000259" key="1">
    <source>
        <dbReference type="Pfam" id="PF10077"/>
    </source>
</evidence>
<gene>
    <name evidence="2" type="ORF">D1632_08685</name>
</gene>
<dbReference type="AlphaFoldDB" id="A0A3M7LCG4"/>
<dbReference type="RefSeq" id="WP_122546813.1">
    <property type="nucleotide sequence ID" value="NZ_QWIV01000013.1"/>
</dbReference>
<accession>A0A3M7LCG4</accession>
<reference evidence="2 3" key="1">
    <citation type="submission" date="2018-08" db="EMBL/GenBank/DDBJ databases">
        <title>Chryseobacterium nematophagum: a novel matrix digesting pathogen of nematodes.</title>
        <authorList>
            <person name="Page A."/>
            <person name="Roberts M."/>
            <person name="Felix M.-A."/>
            <person name="Weir W."/>
        </authorList>
    </citation>
    <scope>NUCLEOTIDE SEQUENCE [LARGE SCALE GENOMIC DNA]</scope>
    <source>
        <strain evidence="2 3">JUb275</strain>
    </source>
</reference>
<dbReference type="InterPro" id="IPR018756">
    <property type="entry name" value="DUF2314"/>
</dbReference>
<feature type="domain" description="DUF2314" evidence="1">
    <location>
        <begin position="15"/>
        <end position="116"/>
    </location>
</feature>
<proteinExistence type="predicted"/>
<keyword evidence="3" id="KW-1185">Reference proteome</keyword>
<sequence length="260" mass="31010">MATIEINKEYLYHLYKAENTLWYFIEQVQKNNLDYSAVKFKNENDIYVWLENVEYENDFFKGVLSETNEKKDVYLKEVIDWMLVEENRLIGGYTIRHYRNGLSEEERLNFDIDFGLKIDNGNDFFKPDLSTPEGAIIALENFYTEKSLEGVLSCKDFYREAENILLETGKDLEEELVKETAELLKLSLIENLQKNGMPDFTDVERVFNRIIEEEEEKEKLIEEKLIYPNESEEVNKFWLVKDENKWKVLNIAHKDYSSRN</sequence>
<protein>
    <submittedName>
        <fullName evidence="2">DUF2314 domain-containing protein</fullName>
    </submittedName>
</protein>
<dbReference type="Pfam" id="PF10077">
    <property type="entry name" value="DUF2314"/>
    <property type="match status" value="1"/>
</dbReference>
<organism evidence="2 3">
    <name type="scientific">Chryseobacterium nematophagum</name>
    <dbReference type="NCBI Taxonomy" id="2305228"/>
    <lineage>
        <taxon>Bacteria</taxon>
        <taxon>Pseudomonadati</taxon>
        <taxon>Bacteroidota</taxon>
        <taxon>Flavobacteriia</taxon>
        <taxon>Flavobacteriales</taxon>
        <taxon>Weeksellaceae</taxon>
        <taxon>Chryseobacterium group</taxon>
        <taxon>Chryseobacterium</taxon>
    </lineage>
</organism>
<evidence type="ECO:0000313" key="2">
    <source>
        <dbReference type="EMBL" id="RMZ59690.1"/>
    </source>
</evidence>
<dbReference type="EMBL" id="QWIV01000013">
    <property type="protein sequence ID" value="RMZ59690.1"/>
    <property type="molecule type" value="Genomic_DNA"/>
</dbReference>
<name>A0A3M7LCG4_9FLAO</name>
<evidence type="ECO:0000313" key="3">
    <source>
        <dbReference type="Proteomes" id="UP000267524"/>
    </source>
</evidence>